<sequence>MTISMFWIYVNFFSCLFAVIRLVNYERNGAKYKFFPSLIAWVLIVMLGSIPLRILTNDYAHADPFEVGINITLCALIILSRGNVMQIFRGVSKNDTR</sequence>
<dbReference type="EMBL" id="CVRY01000009">
    <property type="protein sequence ID" value="CRL65454.1"/>
    <property type="molecule type" value="Genomic_DNA"/>
</dbReference>
<dbReference type="Proteomes" id="UP000183920">
    <property type="component" value="Unassembled WGS sequence"/>
</dbReference>
<keyword evidence="1" id="KW-0472">Membrane</keyword>
<proteinExistence type="predicted"/>
<dbReference type="AlphaFoldDB" id="A0A0G4QIJ3"/>
<feature type="transmembrane region" description="Helical" evidence="1">
    <location>
        <begin position="67"/>
        <end position="88"/>
    </location>
</feature>
<keyword evidence="1" id="KW-1133">Transmembrane helix</keyword>
<protein>
    <recommendedName>
        <fullName evidence="5">Phage holin family protein</fullName>
    </recommendedName>
</protein>
<evidence type="ECO:0000256" key="1">
    <source>
        <dbReference type="SAM" id="Phobius"/>
    </source>
</evidence>
<accession>A0A0G4QIJ3</accession>
<feature type="transmembrane region" description="Helical" evidence="1">
    <location>
        <begin position="6"/>
        <end position="23"/>
    </location>
</feature>
<evidence type="ECO:0000313" key="4">
    <source>
        <dbReference type="Proteomes" id="UP000183920"/>
    </source>
</evidence>
<name>A0A0G4QIJ3_9GAMM</name>
<gene>
    <name evidence="2" type="ORF">BN1804_03382</name>
    <name evidence="3" type="ORF">BN1804_03509</name>
</gene>
<dbReference type="Pfam" id="PF05449">
    <property type="entry name" value="Phage_holin_3_7"/>
    <property type="match status" value="1"/>
</dbReference>
<keyword evidence="1" id="KW-0812">Transmembrane</keyword>
<evidence type="ECO:0000313" key="2">
    <source>
        <dbReference type="EMBL" id="CRL65209.1"/>
    </source>
</evidence>
<evidence type="ECO:0008006" key="5">
    <source>
        <dbReference type="Google" id="ProtNLM"/>
    </source>
</evidence>
<reference evidence="3" key="1">
    <citation type="submission" date="2015-06" db="EMBL/GenBank/DDBJ databases">
        <authorList>
            <person name="Urmite Genomes Urmite Genomes"/>
        </authorList>
    </citation>
    <scope>NUCLEOTIDE SEQUENCE [LARGE SCALE GENOMIC DNA]</scope>
    <source>
        <strain evidence="3">CSUR P1867</strain>
    </source>
</reference>
<dbReference type="InterPro" id="IPR008473">
    <property type="entry name" value="Phage_holin_3_7"/>
</dbReference>
<dbReference type="EMBL" id="CVRY01000008">
    <property type="protein sequence ID" value="CRL65209.1"/>
    <property type="molecule type" value="Genomic_DNA"/>
</dbReference>
<reference evidence="4" key="2">
    <citation type="submission" date="2015-06" db="EMBL/GenBank/DDBJ databases">
        <authorList>
            <person name="Urmite Genomes"/>
        </authorList>
    </citation>
    <scope>NUCLEOTIDE SEQUENCE [LARGE SCALE GENOMIC DNA]</scope>
    <source>
        <strain evidence="4">CSUR P1867</strain>
    </source>
</reference>
<organism evidence="3 4">
    <name type="scientific">Proteus penneri</name>
    <dbReference type="NCBI Taxonomy" id="102862"/>
    <lineage>
        <taxon>Bacteria</taxon>
        <taxon>Pseudomonadati</taxon>
        <taxon>Pseudomonadota</taxon>
        <taxon>Gammaproteobacteria</taxon>
        <taxon>Enterobacterales</taxon>
        <taxon>Morganellaceae</taxon>
        <taxon>Proteus</taxon>
    </lineage>
</organism>
<dbReference type="RefSeq" id="WP_004918415.1">
    <property type="nucleotide sequence ID" value="NZ_CVRY01000008.1"/>
</dbReference>
<evidence type="ECO:0000313" key="3">
    <source>
        <dbReference type="EMBL" id="CRL65454.1"/>
    </source>
</evidence>
<feature type="transmembrane region" description="Helical" evidence="1">
    <location>
        <begin position="35"/>
        <end position="55"/>
    </location>
</feature>